<dbReference type="EMBL" id="JARIHO010000053">
    <property type="protein sequence ID" value="KAJ7320864.1"/>
    <property type="molecule type" value="Genomic_DNA"/>
</dbReference>
<proteinExistence type="predicted"/>
<reference evidence="3" key="1">
    <citation type="submission" date="2023-03" db="EMBL/GenBank/DDBJ databases">
        <title>Massive genome expansion in bonnet fungi (Mycena s.s.) driven by repeated elements and novel gene families across ecological guilds.</title>
        <authorList>
            <consortium name="Lawrence Berkeley National Laboratory"/>
            <person name="Harder C.B."/>
            <person name="Miyauchi S."/>
            <person name="Viragh M."/>
            <person name="Kuo A."/>
            <person name="Thoen E."/>
            <person name="Andreopoulos B."/>
            <person name="Lu D."/>
            <person name="Skrede I."/>
            <person name="Drula E."/>
            <person name="Henrissat B."/>
            <person name="Morin E."/>
            <person name="Kohler A."/>
            <person name="Barry K."/>
            <person name="LaButti K."/>
            <person name="Morin E."/>
            <person name="Salamov A."/>
            <person name="Lipzen A."/>
            <person name="Mereny Z."/>
            <person name="Hegedus B."/>
            <person name="Baldrian P."/>
            <person name="Stursova M."/>
            <person name="Weitz H."/>
            <person name="Taylor A."/>
            <person name="Grigoriev I.V."/>
            <person name="Nagy L.G."/>
            <person name="Martin F."/>
            <person name="Kauserud H."/>
        </authorList>
    </citation>
    <scope>NUCLEOTIDE SEQUENCE</scope>
    <source>
        <strain evidence="3">CBHHK002</strain>
    </source>
</reference>
<evidence type="ECO:0000313" key="4">
    <source>
        <dbReference type="Proteomes" id="UP001218218"/>
    </source>
</evidence>
<keyword evidence="4" id="KW-1185">Reference proteome</keyword>
<evidence type="ECO:0008006" key="5">
    <source>
        <dbReference type="Google" id="ProtNLM"/>
    </source>
</evidence>
<keyword evidence="2" id="KW-0812">Transmembrane</keyword>
<dbReference type="Gene3D" id="2.60.120.260">
    <property type="entry name" value="Galactose-binding domain-like"/>
    <property type="match status" value="1"/>
</dbReference>
<evidence type="ECO:0000313" key="3">
    <source>
        <dbReference type="EMBL" id="KAJ7320864.1"/>
    </source>
</evidence>
<evidence type="ECO:0000256" key="1">
    <source>
        <dbReference type="SAM" id="MobiDB-lite"/>
    </source>
</evidence>
<comment type="caution">
    <text evidence="3">The sequence shown here is derived from an EMBL/GenBank/DDBJ whole genome shotgun (WGS) entry which is preliminary data.</text>
</comment>
<evidence type="ECO:0000256" key="2">
    <source>
        <dbReference type="SAM" id="Phobius"/>
    </source>
</evidence>
<dbReference type="AlphaFoldDB" id="A0AAD6ZF14"/>
<dbReference type="Proteomes" id="UP001218218">
    <property type="component" value="Unassembled WGS sequence"/>
</dbReference>
<protein>
    <recommendedName>
        <fullName evidence="5">Transmembrane protein</fullName>
    </recommendedName>
</protein>
<organism evidence="3 4">
    <name type="scientific">Mycena albidolilacea</name>
    <dbReference type="NCBI Taxonomy" id="1033008"/>
    <lineage>
        <taxon>Eukaryota</taxon>
        <taxon>Fungi</taxon>
        <taxon>Dikarya</taxon>
        <taxon>Basidiomycota</taxon>
        <taxon>Agaricomycotina</taxon>
        <taxon>Agaricomycetes</taxon>
        <taxon>Agaricomycetidae</taxon>
        <taxon>Agaricales</taxon>
        <taxon>Marasmiineae</taxon>
        <taxon>Mycenaceae</taxon>
        <taxon>Mycena</taxon>
    </lineage>
</organism>
<gene>
    <name evidence="3" type="ORF">DFH08DRAFT_890412</name>
</gene>
<keyword evidence="2" id="KW-1133">Transmembrane helix</keyword>
<feature type="compositionally biased region" description="Pro residues" evidence="1">
    <location>
        <begin position="219"/>
        <end position="231"/>
    </location>
</feature>
<sequence>MTDLLSLSFSADSSLIQYSNASQWTQIDSGSTYLTRDANASATFNFNGTLIAVLGTVLFDQPVRNFTDSPLSYVLDGNNDLTFLFNASSPTVYASQELSGGPHTLSIRLISENTTLSISGGNITTSLPDEPPNGSHHRTIAIVAGTLGACIVLVVICLALFLFNRRQRQYPSTPYALGPLQANLPSTKEAFTSPKYSNHGIVFTQSTDSVNILPHVKAPAPPSSLPEPYRSPTPTRTRPKPAAQRKRTLS</sequence>
<feature type="transmembrane region" description="Helical" evidence="2">
    <location>
        <begin position="140"/>
        <end position="163"/>
    </location>
</feature>
<name>A0AAD6ZF14_9AGAR</name>
<feature type="region of interest" description="Disordered" evidence="1">
    <location>
        <begin position="213"/>
        <end position="250"/>
    </location>
</feature>
<feature type="compositionally biased region" description="Basic residues" evidence="1">
    <location>
        <begin position="237"/>
        <end position="250"/>
    </location>
</feature>
<keyword evidence="2" id="KW-0472">Membrane</keyword>
<accession>A0AAD6ZF14</accession>
<dbReference type="CDD" id="cd12087">
    <property type="entry name" value="TM_EGFR-like"/>
    <property type="match status" value="1"/>
</dbReference>